<sequence length="259" mass="29534">MLGTLSRFPTPRVRSTPEGQAPQISVCDYHAEGPGFPKRIIATLMFDNVGALNFKTDGEGRLTATAMISCENEVMDFREAVVTAGRVENWMCDVMAEMRRSNWYITKFAIHNYGTVQRPSREWMDLGHKTWGRVAECRRFGIRTTQKIGEPPLKTNLALTSAKRNRIHAPRPKIMRTEWMIEFLGMVCLAGNGVWWTAEVENVFDKFKLVNDHRSYILYNVAFTHEYNVPRIPPEDASNMRSETSGSLSVYSGRFVTSN</sequence>
<gene>
    <name evidence="3" type="ORF">AAG570_005378</name>
</gene>
<evidence type="ECO:0000256" key="1">
    <source>
        <dbReference type="SAM" id="MobiDB-lite"/>
    </source>
</evidence>
<dbReference type="Proteomes" id="UP001558652">
    <property type="component" value="Unassembled WGS sequence"/>
</dbReference>
<dbReference type="InterPro" id="IPR026983">
    <property type="entry name" value="DHC"/>
</dbReference>
<feature type="region of interest" description="Disordered" evidence="1">
    <location>
        <begin position="1"/>
        <end position="20"/>
    </location>
</feature>
<dbReference type="PANTHER" id="PTHR22878:SF63">
    <property type="entry name" value="DYNEIN AXONEMAL HEAVY CHAIN 10"/>
    <property type="match status" value="1"/>
</dbReference>
<dbReference type="EMBL" id="JBFDAA010000017">
    <property type="protein sequence ID" value="KAL1116909.1"/>
    <property type="molecule type" value="Genomic_DNA"/>
</dbReference>
<name>A0ABD0YM19_9HEMI</name>
<dbReference type="InterPro" id="IPR013602">
    <property type="entry name" value="Dynein_heavy_linker"/>
</dbReference>
<organism evidence="3 4">
    <name type="scientific">Ranatra chinensis</name>
    <dbReference type="NCBI Taxonomy" id="642074"/>
    <lineage>
        <taxon>Eukaryota</taxon>
        <taxon>Metazoa</taxon>
        <taxon>Ecdysozoa</taxon>
        <taxon>Arthropoda</taxon>
        <taxon>Hexapoda</taxon>
        <taxon>Insecta</taxon>
        <taxon>Pterygota</taxon>
        <taxon>Neoptera</taxon>
        <taxon>Paraneoptera</taxon>
        <taxon>Hemiptera</taxon>
        <taxon>Heteroptera</taxon>
        <taxon>Panheteroptera</taxon>
        <taxon>Nepomorpha</taxon>
        <taxon>Nepidae</taxon>
        <taxon>Ranatrinae</taxon>
        <taxon>Ranatra</taxon>
    </lineage>
</organism>
<dbReference type="Pfam" id="PF08393">
    <property type="entry name" value="DHC_N2"/>
    <property type="match status" value="1"/>
</dbReference>
<reference evidence="3 4" key="1">
    <citation type="submission" date="2024-07" db="EMBL/GenBank/DDBJ databases">
        <title>Chromosome-level genome assembly of the water stick insect Ranatra chinensis (Heteroptera: Nepidae).</title>
        <authorList>
            <person name="Liu X."/>
        </authorList>
    </citation>
    <scope>NUCLEOTIDE SEQUENCE [LARGE SCALE GENOMIC DNA]</scope>
    <source>
        <strain evidence="3">Cailab_2021Rc</strain>
        <tissue evidence="3">Muscle</tissue>
    </source>
</reference>
<dbReference type="Gene3D" id="3.20.180.20">
    <property type="entry name" value="Dynein heavy chain, N-terminal domain 2"/>
    <property type="match status" value="1"/>
</dbReference>
<dbReference type="PANTHER" id="PTHR22878">
    <property type="entry name" value="DYNEIN HEAVY CHAIN 6, AXONEMAL-LIKE-RELATED"/>
    <property type="match status" value="1"/>
</dbReference>
<evidence type="ECO:0000259" key="2">
    <source>
        <dbReference type="Pfam" id="PF08393"/>
    </source>
</evidence>
<comment type="caution">
    <text evidence="3">The sequence shown here is derived from an EMBL/GenBank/DDBJ whole genome shotgun (WGS) entry which is preliminary data.</text>
</comment>
<protein>
    <recommendedName>
        <fullName evidence="2">Dynein heavy chain linker domain-containing protein</fullName>
    </recommendedName>
</protein>
<feature type="domain" description="Dynein heavy chain linker" evidence="2">
    <location>
        <begin position="45"/>
        <end position="106"/>
    </location>
</feature>
<accession>A0ABD0YM19</accession>
<evidence type="ECO:0000313" key="3">
    <source>
        <dbReference type="EMBL" id="KAL1116909.1"/>
    </source>
</evidence>
<keyword evidence="4" id="KW-1185">Reference proteome</keyword>
<dbReference type="AlphaFoldDB" id="A0ABD0YM19"/>
<evidence type="ECO:0000313" key="4">
    <source>
        <dbReference type="Proteomes" id="UP001558652"/>
    </source>
</evidence>
<proteinExistence type="predicted"/>
<dbReference type="InterPro" id="IPR042228">
    <property type="entry name" value="Dynein_linker_3"/>
</dbReference>